<dbReference type="GO" id="GO:0016567">
    <property type="term" value="P:protein ubiquitination"/>
    <property type="evidence" value="ECO:0007669"/>
    <property type="project" value="UniProtKB-UniRule"/>
</dbReference>
<dbReference type="Gene3D" id="3.30.710.10">
    <property type="entry name" value="Potassium Channel Kv1.1, Chain A"/>
    <property type="match status" value="1"/>
</dbReference>
<dbReference type="InterPro" id="IPR011333">
    <property type="entry name" value="SKP1/BTB/POZ_sf"/>
</dbReference>
<comment type="pathway">
    <text evidence="1 4">Protein modification; protein ubiquitination.</text>
</comment>
<dbReference type="GO" id="GO:0006511">
    <property type="term" value="P:ubiquitin-dependent protein catabolic process"/>
    <property type="evidence" value="ECO:0007669"/>
    <property type="project" value="InterPro"/>
</dbReference>
<dbReference type="InterPro" id="IPR036296">
    <property type="entry name" value="SKP1-like_dim_sf"/>
</dbReference>
<keyword evidence="7" id="KW-1185">Reference proteome</keyword>
<dbReference type="GO" id="GO:0009867">
    <property type="term" value="P:jasmonic acid mediated signaling pathway"/>
    <property type="evidence" value="ECO:0007669"/>
    <property type="project" value="UniProtKB-ARBA"/>
</dbReference>
<reference evidence="6 7" key="1">
    <citation type="submission" date="2023-12" db="EMBL/GenBank/DDBJ databases">
        <title>A high-quality genome assembly for Dillenia turbinata (Dilleniales).</title>
        <authorList>
            <person name="Chanderbali A."/>
        </authorList>
    </citation>
    <scope>NUCLEOTIDE SEQUENCE [LARGE SCALE GENOMIC DNA]</scope>
    <source>
        <strain evidence="6">LSX21</strain>
        <tissue evidence="6">Leaf</tissue>
    </source>
</reference>
<feature type="domain" description="SKP1 component dimerisation" evidence="5">
    <location>
        <begin position="92"/>
        <end position="132"/>
    </location>
</feature>
<dbReference type="PIRSF" id="PIRSF028729">
    <property type="entry name" value="E3_ubiquit_lig_SCF_Skp"/>
    <property type="match status" value="1"/>
</dbReference>
<evidence type="ECO:0000256" key="3">
    <source>
        <dbReference type="ARBA" id="ARBA00022786"/>
    </source>
</evidence>
<dbReference type="Pfam" id="PF01466">
    <property type="entry name" value="Skp1"/>
    <property type="match status" value="1"/>
</dbReference>
<keyword evidence="3 4" id="KW-0833">Ubl conjugation pathway</keyword>
<evidence type="ECO:0000256" key="4">
    <source>
        <dbReference type="PIRNR" id="PIRNR028729"/>
    </source>
</evidence>
<sequence length="137" mass="15858">MAETTIESPPRRKINLRSAEGELFENVVVPIPNVKTDLLSKIIDFCKAYLEKKSDAAAMKAFKKEFAAENWNILLDLMTAANYLNTKRCMCFYAVASRMKTMWIEEVREYFGVVNDYTPEEEQEYRAKNKWASVISP</sequence>
<dbReference type="EMBL" id="JBAMMX010000017">
    <property type="protein sequence ID" value="KAK6924347.1"/>
    <property type="molecule type" value="Genomic_DNA"/>
</dbReference>
<name>A0AAN8Z4D1_9MAGN</name>
<evidence type="ECO:0000259" key="5">
    <source>
        <dbReference type="Pfam" id="PF01466"/>
    </source>
</evidence>
<gene>
    <name evidence="6" type="ORF">RJ641_010547</name>
</gene>
<accession>A0AAN8Z4D1</accession>
<protein>
    <recommendedName>
        <fullName evidence="4">SKP1-like protein</fullName>
    </recommendedName>
</protein>
<dbReference type="PANTHER" id="PTHR11165">
    <property type="entry name" value="SKP1"/>
    <property type="match status" value="1"/>
</dbReference>
<dbReference type="InterPro" id="IPR016072">
    <property type="entry name" value="Skp1_comp_dimer"/>
</dbReference>
<dbReference type="Proteomes" id="UP001370490">
    <property type="component" value="Unassembled WGS sequence"/>
</dbReference>
<dbReference type="SMART" id="SM00512">
    <property type="entry name" value="Skp1"/>
    <property type="match status" value="1"/>
</dbReference>
<comment type="similarity">
    <text evidence="2 4">Belongs to the SKP1 family.</text>
</comment>
<evidence type="ECO:0000313" key="6">
    <source>
        <dbReference type="EMBL" id="KAK6924347.1"/>
    </source>
</evidence>
<evidence type="ECO:0000256" key="1">
    <source>
        <dbReference type="ARBA" id="ARBA00004906"/>
    </source>
</evidence>
<dbReference type="SUPFAM" id="SSF81382">
    <property type="entry name" value="Skp1 dimerisation domain-like"/>
    <property type="match status" value="1"/>
</dbReference>
<evidence type="ECO:0000256" key="2">
    <source>
        <dbReference type="ARBA" id="ARBA00009993"/>
    </source>
</evidence>
<dbReference type="InterPro" id="IPR001232">
    <property type="entry name" value="SKP1-like"/>
</dbReference>
<dbReference type="AlphaFoldDB" id="A0AAN8Z4D1"/>
<dbReference type="InterPro" id="IPR016897">
    <property type="entry name" value="SKP1"/>
</dbReference>
<evidence type="ECO:0000313" key="7">
    <source>
        <dbReference type="Proteomes" id="UP001370490"/>
    </source>
</evidence>
<comment type="caution">
    <text evidence="6">The sequence shown here is derived from an EMBL/GenBank/DDBJ whole genome shotgun (WGS) entry which is preliminary data.</text>
</comment>
<comment type="function">
    <text evidence="4">Involved in ubiquitination and subsequent proteasomal degradation of target proteins. Together with CUL1, RBX1 and a F-box protein, it forms a SCF E3 ubiquitin ligase complex. The functional specificity of this complex depends on the type of F-box protein. In the SCF complex, it serves as an adapter that links the F-box protein to CUL1.</text>
</comment>
<comment type="subunit">
    <text evidence="4">Part of a SCF (SKP1-cullin-F-box) protein ligase complex.</text>
</comment>
<proteinExistence type="inferred from homology"/>
<organism evidence="6 7">
    <name type="scientific">Dillenia turbinata</name>
    <dbReference type="NCBI Taxonomy" id="194707"/>
    <lineage>
        <taxon>Eukaryota</taxon>
        <taxon>Viridiplantae</taxon>
        <taxon>Streptophyta</taxon>
        <taxon>Embryophyta</taxon>
        <taxon>Tracheophyta</taxon>
        <taxon>Spermatophyta</taxon>
        <taxon>Magnoliopsida</taxon>
        <taxon>eudicotyledons</taxon>
        <taxon>Gunneridae</taxon>
        <taxon>Pentapetalae</taxon>
        <taxon>Dilleniales</taxon>
        <taxon>Dilleniaceae</taxon>
        <taxon>Dillenia</taxon>
    </lineage>
</organism>